<proteinExistence type="predicted"/>
<accession>A0A3R7MXW9</accession>
<dbReference type="RefSeq" id="XP_029223488.1">
    <property type="nucleotide sequence ID" value="XM_029376397.1"/>
</dbReference>
<gene>
    <name evidence="2" type="ORF">Tco025E_09585</name>
</gene>
<feature type="non-terminal residue" evidence="2">
    <location>
        <position position="1"/>
    </location>
</feature>
<comment type="caution">
    <text evidence="2">The sequence shown here is derived from an EMBL/GenBank/DDBJ whole genome shotgun (WGS) entry which is preliminary data.</text>
</comment>
<dbReference type="GeneID" id="40323196"/>
<dbReference type="AlphaFoldDB" id="A0A3R7MXW9"/>
<feature type="region of interest" description="Disordered" evidence="1">
    <location>
        <begin position="132"/>
        <end position="156"/>
    </location>
</feature>
<name>A0A3R7MXW9_9TRYP</name>
<dbReference type="Proteomes" id="UP000284403">
    <property type="component" value="Unassembled WGS sequence"/>
</dbReference>
<protein>
    <submittedName>
        <fullName evidence="2">Uncharacterized protein</fullName>
    </submittedName>
</protein>
<evidence type="ECO:0000256" key="1">
    <source>
        <dbReference type="SAM" id="MobiDB-lite"/>
    </source>
</evidence>
<evidence type="ECO:0000313" key="2">
    <source>
        <dbReference type="EMBL" id="RNE96979.1"/>
    </source>
</evidence>
<sequence length="156" mass="17352">GTNAVDFPPNNRARQNVAASLAPWAFHWRFLRLCGDAELNQGPVLRIARRNAGGLERTKRTPPEKRLKEGQVALRVLFETQFAVKECGRFCSNSFSAFWFGANAPWRRRPALLQAGISALTGPRKEERFTRDGRGRIVYSGPAPSGRSHGLQHLGA</sequence>
<evidence type="ECO:0000313" key="3">
    <source>
        <dbReference type="Proteomes" id="UP000284403"/>
    </source>
</evidence>
<keyword evidence="3" id="KW-1185">Reference proteome</keyword>
<organism evidence="2 3">
    <name type="scientific">Trypanosoma conorhini</name>
    <dbReference type="NCBI Taxonomy" id="83891"/>
    <lineage>
        <taxon>Eukaryota</taxon>
        <taxon>Discoba</taxon>
        <taxon>Euglenozoa</taxon>
        <taxon>Kinetoplastea</taxon>
        <taxon>Metakinetoplastina</taxon>
        <taxon>Trypanosomatida</taxon>
        <taxon>Trypanosomatidae</taxon>
        <taxon>Trypanosoma</taxon>
    </lineage>
</organism>
<dbReference type="EMBL" id="MKKU01001191">
    <property type="protein sequence ID" value="RNE96979.1"/>
    <property type="molecule type" value="Genomic_DNA"/>
</dbReference>
<reference evidence="2 3" key="1">
    <citation type="journal article" date="2018" name="BMC Genomics">
        <title>Genomic comparison of Trypanosoma conorhini and Trypanosoma rangeli to Trypanosoma cruzi strains of high and low virulence.</title>
        <authorList>
            <person name="Bradwell K.R."/>
            <person name="Koparde V.N."/>
            <person name="Matveyev A.V."/>
            <person name="Serrano M.G."/>
            <person name="Alves J.M."/>
            <person name="Parikh H."/>
            <person name="Huang B."/>
            <person name="Lee V."/>
            <person name="Espinosa-Alvarez O."/>
            <person name="Ortiz P.A."/>
            <person name="Costa-Martins A.G."/>
            <person name="Teixeira M.M."/>
            <person name="Buck G.A."/>
        </authorList>
    </citation>
    <scope>NUCLEOTIDE SEQUENCE [LARGE SCALE GENOMIC DNA]</scope>
    <source>
        <strain evidence="2 3">025E</strain>
    </source>
</reference>